<evidence type="ECO:0000256" key="9">
    <source>
        <dbReference type="ARBA" id="ARBA00023172"/>
    </source>
</evidence>
<evidence type="ECO:0000256" key="6">
    <source>
        <dbReference type="ARBA" id="ARBA00022908"/>
    </source>
</evidence>
<dbReference type="InterPro" id="IPR043502">
    <property type="entry name" value="DNA/RNA_pol_sf"/>
</dbReference>
<evidence type="ECO:0000256" key="5">
    <source>
        <dbReference type="ARBA" id="ARBA00022842"/>
    </source>
</evidence>
<evidence type="ECO:0000256" key="7">
    <source>
        <dbReference type="ARBA" id="ARBA00022918"/>
    </source>
</evidence>
<dbReference type="Pfam" id="PF07727">
    <property type="entry name" value="RVT_2"/>
    <property type="match status" value="1"/>
</dbReference>
<keyword evidence="15" id="KW-1185">Reference proteome</keyword>
<dbReference type="GO" id="GO:0015074">
    <property type="term" value="P:DNA integration"/>
    <property type="evidence" value="ECO:0007669"/>
    <property type="project" value="UniProtKB-KW"/>
</dbReference>
<comment type="caution">
    <text evidence="14">The sequence shown here is derived from an EMBL/GenBank/DDBJ whole genome shotgun (WGS) entry which is preliminary data.</text>
</comment>
<keyword evidence="8" id="KW-0808">Transferase</keyword>
<keyword evidence="1" id="KW-0540">Nuclease</keyword>
<dbReference type="EMBL" id="BDSP01000016">
    <property type="protein sequence ID" value="GAX10397.1"/>
    <property type="molecule type" value="Genomic_DNA"/>
</dbReference>
<dbReference type="InterPro" id="IPR012337">
    <property type="entry name" value="RNaseH-like_sf"/>
</dbReference>
<keyword evidence="10" id="KW-0511">Multifunctional enzyme</keyword>
<dbReference type="GO" id="GO:0006310">
    <property type="term" value="P:DNA recombination"/>
    <property type="evidence" value="ECO:0007669"/>
    <property type="project" value="UniProtKB-KW"/>
</dbReference>
<name>A0A1Z5J8T8_FISSO</name>
<dbReference type="GO" id="GO:0003676">
    <property type="term" value="F:nucleic acid binding"/>
    <property type="evidence" value="ECO:0007669"/>
    <property type="project" value="InterPro"/>
</dbReference>
<reference evidence="14 15" key="1">
    <citation type="journal article" date="2015" name="Plant Cell">
        <title>Oil accumulation by the oleaginous diatom Fistulifera solaris as revealed by the genome and transcriptome.</title>
        <authorList>
            <person name="Tanaka T."/>
            <person name="Maeda Y."/>
            <person name="Veluchamy A."/>
            <person name="Tanaka M."/>
            <person name="Abida H."/>
            <person name="Marechal E."/>
            <person name="Bowler C."/>
            <person name="Muto M."/>
            <person name="Sunaga Y."/>
            <person name="Tanaka M."/>
            <person name="Yoshino T."/>
            <person name="Taniguchi T."/>
            <person name="Fukuda Y."/>
            <person name="Nemoto M."/>
            <person name="Matsumoto M."/>
            <person name="Wong P.S."/>
            <person name="Aburatani S."/>
            <person name="Fujibuchi W."/>
        </authorList>
    </citation>
    <scope>NUCLEOTIDE SEQUENCE [LARGE SCALE GENOMIC DNA]</scope>
    <source>
        <strain evidence="14 15">JPCC DA0580</strain>
    </source>
</reference>
<dbReference type="PANTHER" id="PTHR42648:SF11">
    <property type="entry name" value="TRANSPOSON TY4-P GAG-POL POLYPROTEIN"/>
    <property type="match status" value="1"/>
</dbReference>
<dbReference type="InParanoid" id="A0A1Z5J8T8"/>
<feature type="domain" description="Integrase catalytic" evidence="13">
    <location>
        <begin position="154"/>
        <end position="335"/>
    </location>
</feature>
<dbReference type="PANTHER" id="PTHR42648">
    <property type="entry name" value="TRANSPOSASE, PUTATIVE-RELATED"/>
    <property type="match status" value="1"/>
</dbReference>
<evidence type="ECO:0000256" key="3">
    <source>
        <dbReference type="ARBA" id="ARBA00022759"/>
    </source>
</evidence>
<keyword evidence="12" id="KW-0472">Membrane</keyword>
<evidence type="ECO:0000256" key="12">
    <source>
        <dbReference type="SAM" id="Phobius"/>
    </source>
</evidence>
<evidence type="ECO:0000256" key="8">
    <source>
        <dbReference type="ARBA" id="ARBA00022932"/>
    </source>
</evidence>
<keyword evidence="2" id="KW-0479">Metal-binding</keyword>
<evidence type="ECO:0000256" key="1">
    <source>
        <dbReference type="ARBA" id="ARBA00022722"/>
    </source>
</evidence>
<feature type="region of interest" description="Disordered" evidence="11">
    <location>
        <begin position="500"/>
        <end position="526"/>
    </location>
</feature>
<dbReference type="SUPFAM" id="SSF53098">
    <property type="entry name" value="Ribonuclease H-like"/>
    <property type="match status" value="1"/>
</dbReference>
<feature type="compositionally biased region" description="Basic and acidic residues" evidence="11">
    <location>
        <begin position="171"/>
        <end position="182"/>
    </location>
</feature>
<keyword evidence="8" id="KW-0548">Nucleotidyltransferase</keyword>
<dbReference type="InterPro" id="IPR001584">
    <property type="entry name" value="Integrase_cat-core"/>
</dbReference>
<dbReference type="GO" id="GO:0046872">
    <property type="term" value="F:metal ion binding"/>
    <property type="evidence" value="ECO:0007669"/>
    <property type="project" value="UniProtKB-KW"/>
</dbReference>
<evidence type="ECO:0000313" key="14">
    <source>
        <dbReference type="EMBL" id="GAX10397.1"/>
    </source>
</evidence>
<dbReference type="Pfam" id="PF04749">
    <property type="entry name" value="PLAC8"/>
    <property type="match status" value="1"/>
</dbReference>
<keyword evidence="3" id="KW-0255">Endonuclease</keyword>
<organism evidence="14 15">
    <name type="scientific">Fistulifera solaris</name>
    <name type="common">Oleaginous diatom</name>
    <dbReference type="NCBI Taxonomy" id="1519565"/>
    <lineage>
        <taxon>Eukaryota</taxon>
        <taxon>Sar</taxon>
        <taxon>Stramenopiles</taxon>
        <taxon>Ochrophyta</taxon>
        <taxon>Bacillariophyta</taxon>
        <taxon>Bacillariophyceae</taxon>
        <taxon>Bacillariophycidae</taxon>
        <taxon>Naviculales</taxon>
        <taxon>Naviculaceae</taxon>
        <taxon>Fistulifera</taxon>
    </lineage>
</organism>
<keyword evidence="7" id="KW-0695">RNA-directed DNA polymerase</keyword>
<keyword evidence="12" id="KW-1133">Transmembrane helix</keyword>
<gene>
    <name evidence="14" type="ORF">FisN_3Lu622</name>
</gene>
<keyword evidence="9" id="KW-0233">DNA recombination</keyword>
<evidence type="ECO:0000256" key="11">
    <source>
        <dbReference type="SAM" id="MobiDB-lite"/>
    </source>
</evidence>
<dbReference type="InterPro" id="IPR013103">
    <property type="entry name" value="RVT_2"/>
</dbReference>
<dbReference type="InterPro" id="IPR039537">
    <property type="entry name" value="Retrotran_Ty1/copia-like"/>
</dbReference>
<evidence type="ECO:0000256" key="10">
    <source>
        <dbReference type="ARBA" id="ARBA00023268"/>
    </source>
</evidence>
<feature type="region of interest" description="Disordered" evidence="11">
    <location>
        <begin position="163"/>
        <end position="182"/>
    </location>
</feature>
<accession>A0A1Z5J8T8</accession>
<evidence type="ECO:0000259" key="13">
    <source>
        <dbReference type="PROSITE" id="PS50994"/>
    </source>
</evidence>
<keyword evidence="12" id="KW-0812">Transmembrane</keyword>
<dbReference type="InterPro" id="IPR036397">
    <property type="entry name" value="RNaseH_sf"/>
</dbReference>
<dbReference type="OrthoDB" id="47219at2759"/>
<dbReference type="Gene3D" id="3.30.420.10">
    <property type="entry name" value="Ribonuclease H-like superfamily/Ribonuclease H"/>
    <property type="match status" value="1"/>
</dbReference>
<keyword evidence="8" id="KW-0239">DNA-directed DNA polymerase</keyword>
<proteinExistence type="predicted"/>
<dbReference type="GO" id="GO:0016787">
    <property type="term" value="F:hydrolase activity"/>
    <property type="evidence" value="ECO:0007669"/>
    <property type="project" value="UniProtKB-KW"/>
</dbReference>
<dbReference type="GO" id="GO:0004519">
    <property type="term" value="F:endonuclease activity"/>
    <property type="evidence" value="ECO:0007669"/>
    <property type="project" value="UniProtKB-KW"/>
</dbReference>
<dbReference type="AlphaFoldDB" id="A0A1Z5J8T8"/>
<feature type="compositionally biased region" description="Acidic residues" evidence="11">
    <location>
        <begin position="502"/>
        <end position="514"/>
    </location>
</feature>
<dbReference type="PROSITE" id="PS50994">
    <property type="entry name" value="INTEGRASE"/>
    <property type="match status" value="1"/>
</dbReference>
<evidence type="ECO:0000256" key="2">
    <source>
        <dbReference type="ARBA" id="ARBA00022723"/>
    </source>
</evidence>
<protein>
    <recommendedName>
        <fullName evidence="13">Integrase catalytic domain-containing protein</fullName>
    </recommendedName>
</protein>
<dbReference type="Proteomes" id="UP000198406">
    <property type="component" value="Unassembled WGS sequence"/>
</dbReference>
<keyword evidence="6" id="KW-0229">DNA integration</keyword>
<evidence type="ECO:0000256" key="4">
    <source>
        <dbReference type="ARBA" id="ARBA00022801"/>
    </source>
</evidence>
<keyword evidence="5" id="KW-0460">Magnesium</keyword>
<keyword evidence="4" id="KW-0378">Hydrolase</keyword>
<dbReference type="InterPro" id="IPR006461">
    <property type="entry name" value="PLAC_motif_containing"/>
</dbReference>
<evidence type="ECO:0000313" key="15">
    <source>
        <dbReference type="Proteomes" id="UP000198406"/>
    </source>
</evidence>
<sequence length="1127" mass="128948">MDRFKRSVIERCMFLRRRFPFTKSKLTFYATKDRLPIARPTTCDDSMIDQAFAVGPSSIQVTLEDNLNLTPAQRELKLIHDRLGHFNFQWIQRLTRVREGDKASVPIIPTRYEKTSSCEPPICAACQYGKAKRRAIETEKQSKIPSRDGVLKAGILQPGQVVSSDQFTSTERGRRLETRGKEQENEKYGYGTIFVDTATSYMFVRNQITTTAAETLRAKHAFEQEARSYGVEIQGYRTDQGVYKSREFMKDLELKGQSVEFSGVGAHHQNGIAENAIRTITESARTMLLHAMIHWPAETSIDLWPFAVDYAVYLWNRLPKKDTGLAPIELFSGVTMNMDVLQKMRVFGCPCYVLDAKVQDGKKLPRWQPKSRRGQFLGMSTRHASTIGLIRNLRTGAVSSQFHVVYDERFTTIPLVQNSNADDPEPSNWEELLTFSRDKVDLDNEPPLLHEDWLTDQEKLKREEFLKRRAQSRSLVPPVRKVQAVENDLNEVEVEVPLLFPEGDDDIVDEDEEPQPPRRSGRNRHWNRKFYGPDYANKPVKGDRYYGPEDEDDANFVKSEFGLSEEERLLNEIEAEFGVLTSNDAFLSTLDFDEEPLAVGNYWAYVSMMQTQRDDDNLIEDLHPFAFAAKANNEDTPNYYQAMNGPDAIGYEKAMDEEYYSLKALDPWDEVPRSEAIEKGANILPSTWAFKCKRYPDGTVKKYKARWCIRGDRQIEGVDFFETYAPVVSWSTVRLLLIMSIVLGLATRQVDYTLAFVQADLDEEVYCEMPKRYDRPGYIFKLKKSVYGLRQSPLNFFKTLKKGLEDRGFRQSKNEPCLFLSDKVVCLTYVDDCLFFARDVSDIDEVIYDLCHNEKYQRFQLKVEDESVAGFLGILIERKEDGTLELLQTGLIDRIVATMGLQDSRENQIPASPTTLGKDENGEDCVEAWSYASVVGMMMYLASNSRPDIAFAVHQCARFTHCPKRVHEKALKTIGRYLKATRTRGMIIRPTNDLKLDLFVDADFAGLWNSEDANDPEIHVCMIYSIASLVLYVLLVSVRVPALASIVSILFIVWRVVVGTCTRFHMRQKYQIPGSTFGDGYLDDCCCTFWCGCCTTIQQSRHSHDEKVHPYDCCSKTGLRPDAPAIV</sequence>
<feature type="transmembrane region" description="Helical" evidence="12">
    <location>
        <begin position="1029"/>
        <end position="1057"/>
    </location>
</feature>
<dbReference type="SUPFAM" id="SSF56672">
    <property type="entry name" value="DNA/RNA polymerases"/>
    <property type="match status" value="1"/>
</dbReference>
<dbReference type="GO" id="GO:0003964">
    <property type="term" value="F:RNA-directed DNA polymerase activity"/>
    <property type="evidence" value="ECO:0007669"/>
    <property type="project" value="UniProtKB-KW"/>
</dbReference>
<dbReference type="GO" id="GO:0003887">
    <property type="term" value="F:DNA-directed DNA polymerase activity"/>
    <property type="evidence" value="ECO:0007669"/>
    <property type="project" value="UniProtKB-KW"/>
</dbReference>